<evidence type="ECO:0000313" key="3">
    <source>
        <dbReference type="Proteomes" id="UP001597534"/>
    </source>
</evidence>
<dbReference type="EMBL" id="JBHUPC010000010">
    <property type="protein sequence ID" value="MFD2890957.1"/>
    <property type="molecule type" value="Genomic_DNA"/>
</dbReference>
<reference evidence="3" key="1">
    <citation type="journal article" date="2019" name="Int. J. Syst. Evol. Microbiol.">
        <title>The Global Catalogue of Microorganisms (GCM) 10K type strain sequencing project: providing services to taxonomists for standard genome sequencing and annotation.</title>
        <authorList>
            <consortium name="The Broad Institute Genomics Platform"/>
            <consortium name="The Broad Institute Genome Sequencing Center for Infectious Disease"/>
            <person name="Wu L."/>
            <person name="Ma J."/>
        </authorList>
    </citation>
    <scope>NUCLEOTIDE SEQUENCE [LARGE SCALE GENOMIC DNA]</scope>
    <source>
        <strain evidence="3">KCTC 22671</strain>
    </source>
</reference>
<dbReference type="PROSITE" id="PS51257">
    <property type="entry name" value="PROKAR_LIPOPROTEIN"/>
    <property type="match status" value="1"/>
</dbReference>
<sequence>MKILKSHFLQCLLLVSVLFLSCSKDDNDENPTLDQDLLIANSQIDYANEVDFNSGLEIANDNSVYTARNNSNFETFNSNCATITVDNANPGEFPKTFTIDFGTACTYNGITRSGTLTITFSDYVINYGSTMTIVRGNDYYINGRKLEGTIVYQNETTNSSIPQWSRTITNGKMTTLTGGVFTFSGTWTTQQTAGAGTLTLGDNIYEIISGTHTINRPNGTTLTMTVLETLVKKYACNYISQGKLDLQGTFLDGVLDYGDNTCDNQASYTHSNNQVFPINL</sequence>
<keyword evidence="1" id="KW-0732">Signal</keyword>
<evidence type="ECO:0000313" key="2">
    <source>
        <dbReference type="EMBL" id="MFD2890957.1"/>
    </source>
</evidence>
<evidence type="ECO:0008006" key="4">
    <source>
        <dbReference type="Google" id="ProtNLM"/>
    </source>
</evidence>
<feature type="signal peptide" evidence="1">
    <location>
        <begin position="1"/>
        <end position="21"/>
    </location>
</feature>
<proteinExistence type="predicted"/>
<dbReference type="RefSeq" id="WP_379810481.1">
    <property type="nucleotide sequence ID" value="NZ_JBHUPC010000010.1"/>
</dbReference>
<evidence type="ECO:0000256" key="1">
    <source>
        <dbReference type="SAM" id="SignalP"/>
    </source>
</evidence>
<gene>
    <name evidence="2" type="ORF">ACFS5J_02895</name>
</gene>
<comment type="caution">
    <text evidence="2">The sequence shown here is derived from an EMBL/GenBank/DDBJ whole genome shotgun (WGS) entry which is preliminary data.</text>
</comment>
<accession>A0ABW5YJ87</accession>
<feature type="chain" id="PRO_5047542161" description="Lipoprotein" evidence="1">
    <location>
        <begin position="22"/>
        <end position="280"/>
    </location>
</feature>
<keyword evidence="3" id="KW-1185">Reference proteome</keyword>
<dbReference type="Proteomes" id="UP001597534">
    <property type="component" value="Unassembled WGS sequence"/>
</dbReference>
<protein>
    <recommendedName>
        <fullName evidence="4">Lipoprotein</fullName>
    </recommendedName>
</protein>
<name>A0ABW5YJ87_9FLAO</name>
<organism evidence="2 3">
    <name type="scientific">Flavobacterium chuncheonense</name>
    <dbReference type="NCBI Taxonomy" id="2026653"/>
    <lineage>
        <taxon>Bacteria</taxon>
        <taxon>Pseudomonadati</taxon>
        <taxon>Bacteroidota</taxon>
        <taxon>Flavobacteriia</taxon>
        <taxon>Flavobacteriales</taxon>
        <taxon>Flavobacteriaceae</taxon>
        <taxon>Flavobacterium</taxon>
    </lineage>
</organism>